<accession>A0A835VHJ7</accession>
<dbReference type="OrthoDB" id="15567at2759"/>
<reference evidence="1 2" key="1">
    <citation type="journal article" date="2020" name="Nat. Food">
        <title>A phased Vanilla planifolia genome enables genetic improvement of flavour and production.</title>
        <authorList>
            <person name="Hasing T."/>
            <person name="Tang H."/>
            <person name="Brym M."/>
            <person name="Khazi F."/>
            <person name="Huang T."/>
            <person name="Chambers A.H."/>
        </authorList>
    </citation>
    <scope>NUCLEOTIDE SEQUENCE [LARGE SCALE GENOMIC DNA]</scope>
    <source>
        <tissue evidence="1">Leaf</tissue>
    </source>
</reference>
<gene>
    <name evidence="1" type="ORF">HPP92_001966</name>
</gene>
<sequence length="113" mass="12873">MERDEGGRRRGMVLVDGSDTLKRCYRRRHGVGIAGGEFLQECERSGDAAYAALKVVLERLQAPVTRSEARRFLAFVHRHFDSREAADACSAQYHFRMHDVLIGDFEAFELKKA</sequence>
<evidence type="ECO:0000313" key="1">
    <source>
        <dbReference type="EMBL" id="KAG0497275.1"/>
    </source>
</evidence>
<comment type="caution">
    <text evidence="1">The sequence shown here is derived from an EMBL/GenBank/DDBJ whole genome shotgun (WGS) entry which is preliminary data.</text>
</comment>
<name>A0A835VHJ7_VANPL</name>
<proteinExistence type="predicted"/>
<dbReference type="PANTHER" id="PTHR47087:SF1">
    <property type="entry name" value="METHIONINE S-METHYLTRANSFERASE"/>
    <property type="match status" value="1"/>
</dbReference>
<organism evidence="1 2">
    <name type="scientific">Vanilla planifolia</name>
    <name type="common">Vanilla</name>
    <dbReference type="NCBI Taxonomy" id="51239"/>
    <lineage>
        <taxon>Eukaryota</taxon>
        <taxon>Viridiplantae</taxon>
        <taxon>Streptophyta</taxon>
        <taxon>Embryophyta</taxon>
        <taxon>Tracheophyta</taxon>
        <taxon>Spermatophyta</taxon>
        <taxon>Magnoliopsida</taxon>
        <taxon>Liliopsida</taxon>
        <taxon>Asparagales</taxon>
        <taxon>Orchidaceae</taxon>
        <taxon>Vanilloideae</taxon>
        <taxon>Vanilleae</taxon>
        <taxon>Vanilla</taxon>
    </lineage>
</organism>
<dbReference type="AlphaFoldDB" id="A0A835VHJ7"/>
<dbReference type="PANTHER" id="PTHR47087">
    <property type="entry name" value="METHIONINE S-METHYLTRANSFERASE"/>
    <property type="match status" value="1"/>
</dbReference>
<evidence type="ECO:0000313" key="2">
    <source>
        <dbReference type="Proteomes" id="UP000636800"/>
    </source>
</evidence>
<protein>
    <submittedName>
        <fullName evidence="1">Uncharacterized protein</fullName>
    </submittedName>
</protein>
<dbReference type="EMBL" id="JADCNL010000001">
    <property type="protein sequence ID" value="KAG0497275.1"/>
    <property type="molecule type" value="Genomic_DNA"/>
</dbReference>
<keyword evidence="2" id="KW-1185">Reference proteome</keyword>
<dbReference type="Proteomes" id="UP000636800">
    <property type="component" value="Chromosome 1"/>
</dbReference>